<dbReference type="Gene3D" id="6.10.340.10">
    <property type="match status" value="1"/>
</dbReference>
<proteinExistence type="predicted"/>
<keyword evidence="14" id="KW-0175">Coiled coil</keyword>
<dbReference type="Pfam" id="PF02518">
    <property type="entry name" value="HATPase_c"/>
    <property type="match status" value="1"/>
</dbReference>
<sequence length="413" mass="47667">MRRYFVNPEIRKSTAVLLILDVLFMTAVLLNLKIYHYNLKRDYVRTFGAVTYRVYRYNPEIAREIIPAITAGTDESEAKKGEHILAQYGLNEELENELFPYIDKSAWKENLSVIFIFAGIGVLFFLLNYIQYGYLYDKIRMLNMGAKKIIEGDYDLSIREDREGDFSKLSASFNSMREIIKNNMDKLKKEKQFLVELLSDISHQLKTPLSSMIVYNDILLNRDLSREQSKTFLINSRNQLLRMNWLIKSMLKLARLDARAIEFHRKNQSLNETIKCSVEALEEKIESAGVRVNFHEEGEITFSHDRQWLCEALINIIKNCIEHTQRGGRVDIRSAENPIYKRITISDNGEGIDEKDLPNIFKRFYKAKTSKNSDAIGIGLALSKSILEAHDGIIDVKSKLGDGTTFTITFLSS</sequence>
<dbReference type="Proteomes" id="UP001565220">
    <property type="component" value="Unassembled WGS sequence"/>
</dbReference>
<dbReference type="EC" id="2.7.13.3" evidence="3"/>
<dbReference type="Pfam" id="PF00512">
    <property type="entry name" value="HisKA"/>
    <property type="match status" value="1"/>
</dbReference>
<evidence type="ECO:0000256" key="4">
    <source>
        <dbReference type="ARBA" id="ARBA00022475"/>
    </source>
</evidence>
<keyword evidence="13 15" id="KW-0472">Membrane</keyword>
<feature type="transmembrane region" description="Helical" evidence="15">
    <location>
        <begin position="15"/>
        <end position="35"/>
    </location>
</feature>
<dbReference type="InterPro" id="IPR036890">
    <property type="entry name" value="HATPase_C_sf"/>
</dbReference>
<dbReference type="InterPro" id="IPR050398">
    <property type="entry name" value="HssS/ArlS-like"/>
</dbReference>
<comment type="caution">
    <text evidence="18">The sequence shown here is derived from an EMBL/GenBank/DDBJ whole genome shotgun (WGS) entry which is preliminary data.</text>
</comment>
<reference evidence="18 19" key="1">
    <citation type="submission" date="2024-08" db="EMBL/GenBank/DDBJ databases">
        <title>Clostridium lapicellarii sp. nov., and Clostridium renhuaiense sp. nov., two species isolated from the mud in a fermentation cellar used for producing sauce-flavour Chinese liquors.</title>
        <authorList>
            <person name="Yang F."/>
            <person name="Wang H."/>
            <person name="Chen L.Q."/>
            <person name="Zhou N."/>
            <person name="Lu J.J."/>
            <person name="Pu X.X."/>
            <person name="Wan B."/>
            <person name="Wang L."/>
            <person name="Liu S.J."/>
        </authorList>
    </citation>
    <scope>NUCLEOTIDE SEQUENCE [LARGE SCALE GENOMIC DNA]</scope>
    <source>
        <strain evidence="18 19">MT-113</strain>
    </source>
</reference>
<evidence type="ECO:0000256" key="2">
    <source>
        <dbReference type="ARBA" id="ARBA00004651"/>
    </source>
</evidence>
<keyword evidence="5" id="KW-0597">Phosphoprotein</keyword>
<name>A0ABV4E0A5_9CLOT</name>
<evidence type="ECO:0000256" key="6">
    <source>
        <dbReference type="ARBA" id="ARBA00022679"/>
    </source>
</evidence>
<dbReference type="InterPro" id="IPR036097">
    <property type="entry name" value="HisK_dim/P_sf"/>
</dbReference>
<evidence type="ECO:0000259" key="16">
    <source>
        <dbReference type="PROSITE" id="PS50109"/>
    </source>
</evidence>
<dbReference type="EMBL" id="JBGFFE010000024">
    <property type="protein sequence ID" value="MEY8764587.1"/>
    <property type="molecule type" value="Genomic_DNA"/>
</dbReference>
<keyword evidence="8" id="KW-0547">Nucleotide-binding</keyword>
<evidence type="ECO:0000256" key="5">
    <source>
        <dbReference type="ARBA" id="ARBA00022553"/>
    </source>
</evidence>
<evidence type="ECO:0000256" key="7">
    <source>
        <dbReference type="ARBA" id="ARBA00022692"/>
    </source>
</evidence>
<keyword evidence="10 18" id="KW-0067">ATP-binding</keyword>
<protein>
    <recommendedName>
        <fullName evidence="3">histidine kinase</fullName>
        <ecNumber evidence="3">2.7.13.3</ecNumber>
    </recommendedName>
</protein>
<evidence type="ECO:0000256" key="9">
    <source>
        <dbReference type="ARBA" id="ARBA00022777"/>
    </source>
</evidence>
<feature type="domain" description="HAMP" evidence="17">
    <location>
        <begin position="139"/>
        <end position="185"/>
    </location>
</feature>
<dbReference type="PROSITE" id="PS50109">
    <property type="entry name" value="HIS_KIN"/>
    <property type="match status" value="1"/>
</dbReference>
<dbReference type="InterPro" id="IPR003594">
    <property type="entry name" value="HATPase_dom"/>
</dbReference>
<evidence type="ECO:0000256" key="8">
    <source>
        <dbReference type="ARBA" id="ARBA00022741"/>
    </source>
</evidence>
<dbReference type="Gene3D" id="1.10.287.130">
    <property type="match status" value="1"/>
</dbReference>
<dbReference type="CDD" id="cd06225">
    <property type="entry name" value="HAMP"/>
    <property type="match status" value="1"/>
</dbReference>
<evidence type="ECO:0000256" key="1">
    <source>
        <dbReference type="ARBA" id="ARBA00000085"/>
    </source>
</evidence>
<evidence type="ECO:0000256" key="11">
    <source>
        <dbReference type="ARBA" id="ARBA00022989"/>
    </source>
</evidence>
<dbReference type="SMART" id="SM00387">
    <property type="entry name" value="HATPase_c"/>
    <property type="match status" value="1"/>
</dbReference>
<dbReference type="Gene3D" id="3.30.565.10">
    <property type="entry name" value="Histidine kinase-like ATPase, C-terminal domain"/>
    <property type="match status" value="1"/>
</dbReference>
<organism evidence="18 19">
    <name type="scientific">Clostridium lapidicellarium</name>
    <dbReference type="NCBI Taxonomy" id="3240931"/>
    <lineage>
        <taxon>Bacteria</taxon>
        <taxon>Bacillati</taxon>
        <taxon>Bacillota</taxon>
        <taxon>Clostridia</taxon>
        <taxon>Eubacteriales</taxon>
        <taxon>Clostridiaceae</taxon>
        <taxon>Clostridium</taxon>
    </lineage>
</organism>
<keyword evidence="6" id="KW-0808">Transferase</keyword>
<dbReference type="PANTHER" id="PTHR45528">
    <property type="entry name" value="SENSOR HISTIDINE KINASE CPXA"/>
    <property type="match status" value="1"/>
</dbReference>
<dbReference type="InterPro" id="IPR003661">
    <property type="entry name" value="HisK_dim/P_dom"/>
</dbReference>
<feature type="coiled-coil region" evidence="14">
    <location>
        <begin position="177"/>
        <end position="204"/>
    </location>
</feature>
<dbReference type="SUPFAM" id="SSF55874">
    <property type="entry name" value="ATPase domain of HSP90 chaperone/DNA topoisomerase II/histidine kinase"/>
    <property type="match status" value="1"/>
</dbReference>
<keyword evidence="12" id="KW-0902">Two-component regulatory system</keyword>
<dbReference type="GO" id="GO:0005524">
    <property type="term" value="F:ATP binding"/>
    <property type="evidence" value="ECO:0007669"/>
    <property type="project" value="UniProtKB-KW"/>
</dbReference>
<gene>
    <name evidence="18" type="ORF">AB8S09_13265</name>
</gene>
<keyword evidence="7 15" id="KW-0812">Transmembrane</keyword>
<dbReference type="SMART" id="SM00388">
    <property type="entry name" value="HisKA"/>
    <property type="match status" value="1"/>
</dbReference>
<evidence type="ECO:0000313" key="18">
    <source>
        <dbReference type="EMBL" id="MEY8764587.1"/>
    </source>
</evidence>
<comment type="catalytic activity">
    <reaction evidence="1">
        <text>ATP + protein L-histidine = ADP + protein N-phospho-L-histidine.</text>
        <dbReference type="EC" id="2.7.13.3"/>
    </reaction>
</comment>
<dbReference type="PANTHER" id="PTHR45528:SF1">
    <property type="entry name" value="SENSOR HISTIDINE KINASE CPXA"/>
    <property type="match status" value="1"/>
</dbReference>
<dbReference type="CDD" id="cd00075">
    <property type="entry name" value="HATPase"/>
    <property type="match status" value="1"/>
</dbReference>
<dbReference type="PRINTS" id="PR00344">
    <property type="entry name" value="BCTRLSENSOR"/>
</dbReference>
<comment type="subcellular location">
    <subcellularLocation>
        <location evidence="2">Cell membrane</location>
        <topology evidence="2">Multi-pass membrane protein</topology>
    </subcellularLocation>
</comment>
<dbReference type="RefSeq" id="WP_294183526.1">
    <property type="nucleotide sequence ID" value="NZ_JBGFFE010000024.1"/>
</dbReference>
<dbReference type="InterPro" id="IPR003660">
    <property type="entry name" value="HAMP_dom"/>
</dbReference>
<dbReference type="PROSITE" id="PS50885">
    <property type="entry name" value="HAMP"/>
    <property type="match status" value="1"/>
</dbReference>
<evidence type="ECO:0000256" key="14">
    <source>
        <dbReference type="SAM" id="Coils"/>
    </source>
</evidence>
<evidence type="ECO:0000259" key="17">
    <source>
        <dbReference type="PROSITE" id="PS50885"/>
    </source>
</evidence>
<accession>A0ABV4E0A5</accession>
<evidence type="ECO:0000256" key="12">
    <source>
        <dbReference type="ARBA" id="ARBA00023012"/>
    </source>
</evidence>
<dbReference type="CDD" id="cd00082">
    <property type="entry name" value="HisKA"/>
    <property type="match status" value="1"/>
</dbReference>
<dbReference type="InterPro" id="IPR005467">
    <property type="entry name" value="His_kinase_dom"/>
</dbReference>
<keyword evidence="4" id="KW-1003">Cell membrane</keyword>
<keyword evidence="19" id="KW-1185">Reference proteome</keyword>
<keyword evidence="11 15" id="KW-1133">Transmembrane helix</keyword>
<dbReference type="InterPro" id="IPR004358">
    <property type="entry name" value="Sig_transdc_His_kin-like_C"/>
</dbReference>
<evidence type="ECO:0000256" key="15">
    <source>
        <dbReference type="SAM" id="Phobius"/>
    </source>
</evidence>
<evidence type="ECO:0000256" key="13">
    <source>
        <dbReference type="ARBA" id="ARBA00023136"/>
    </source>
</evidence>
<evidence type="ECO:0000313" key="19">
    <source>
        <dbReference type="Proteomes" id="UP001565220"/>
    </source>
</evidence>
<feature type="domain" description="Histidine kinase" evidence="16">
    <location>
        <begin position="200"/>
        <end position="413"/>
    </location>
</feature>
<feature type="transmembrane region" description="Helical" evidence="15">
    <location>
        <begin position="111"/>
        <end position="130"/>
    </location>
</feature>
<evidence type="ECO:0000256" key="3">
    <source>
        <dbReference type="ARBA" id="ARBA00012438"/>
    </source>
</evidence>
<dbReference type="SUPFAM" id="SSF47384">
    <property type="entry name" value="Homodimeric domain of signal transducing histidine kinase"/>
    <property type="match status" value="1"/>
</dbReference>
<evidence type="ECO:0000256" key="10">
    <source>
        <dbReference type="ARBA" id="ARBA00022840"/>
    </source>
</evidence>
<keyword evidence="9" id="KW-0418">Kinase</keyword>